<evidence type="ECO:0000313" key="3">
    <source>
        <dbReference type="Proteomes" id="UP000074072"/>
    </source>
</evidence>
<accession>A0A147INQ0</accession>
<reference evidence="2 3" key="1">
    <citation type="journal article" date="2016" name="Front. Microbiol.">
        <title>Genomic Resource of Rice Seed Associated Bacteria.</title>
        <authorList>
            <person name="Midha S."/>
            <person name="Bansal K."/>
            <person name="Sharma S."/>
            <person name="Kumar N."/>
            <person name="Patil P.P."/>
            <person name="Chaudhry V."/>
            <person name="Patil P.B."/>
        </authorList>
    </citation>
    <scope>NUCLEOTIDE SEQUENCE [LARGE SCALE GENOMIC DNA]</scope>
    <source>
        <strain evidence="2 3">SB4</strain>
    </source>
</reference>
<feature type="transmembrane region" description="Helical" evidence="1">
    <location>
        <begin position="80"/>
        <end position="99"/>
    </location>
</feature>
<dbReference type="EMBL" id="LDTE01000096">
    <property type="protein sequence ID" value="KTT96885.1"/>
    <property type="molecule type" value="Genomic_DNA"/>
</dbReference>
<feature type="transmembrane region" description="Helical" evidence="1">
    <location>
        <begin position="55"/>
        <end position="74"/>
    </location>
</feature>
<dbReference type="PATRIC" id="fig|33051.4.peg.3838"/>
<evidence type="ECO:0000256" key="1">
    <source>
        <dbReference type="SAM" id="Phobius"/>
    </source>
</evidence>
<keyword evidence="1" id="KW-0812">Transmembrane</keyword>
<dbReference type="Proteomes" id="UP000074072">
    <property type="component" value="Unassembled WGS sequence"/>
</dbReference>
<comment type="caution">
    <text evidence="2">The sequence shown here is derived from an EMBL/GenBank/DDBJ whole genome shotgun (WGS) entry which is preliminary data.</text>
</comment>
<feature type="transmembrane region" description="Helical" evidence="1">
    <location>
        <begin position="106"/>
        <end position="128"/>
    </location>
</feature>
<dbReference type="RefSeq" id="WP_058753106.1">
    <property type="nucleotide sequence ID" value="NZ_LDTE01000096.1"/>
</dbReference>
<proteinExistence type="predicted"/>
<dbReference type="AlphaFoldDB" id="A0A147INQ0"/>
<keyword evidence="1" id="KW-1133">Transmembrane helix</keyword>
<sequence>MIQITFLILTISSLIYAGLFGGRDGRWAAGMIFLAVLLTWVDDQLSPSYASVHQAAVLIDLLLLGALITLMLISRSFWPIWMAAAQMLTAISHCAVVFVPQFVPRIYYAVSTVWAVPCLAAMVIGIALDRRSKNFDS</sequence>
<feature type="transmembrane region" description="Helical" evidence="1">
    <location>
        <begin position="27"/>
        <end position="43"/>
    </location>
</feature>
<gene>
    <name evidence="2" type="ORF">SB4_14370</name>
</gene>
<organism evidence="2 3">
    <name type="scientific">Sphingomonas sanguinis</name>
    <dbReference type="NCBI Taxonomy" id="33051"/>
    <lineage>
        <taxon>Bacteria</taxon>
        <taxon>Pseudomonadati</taxon>
        <taxon>Pseudomonadota</taxon>
        <taxon>Alphaproteobacteria</taxon>
        <taxon>Sphingomonadales</taxon>
        <taxon>Sphingomonadaceae</taxon>
        <taxon>Sphingomonas</taxon>
    </lineage>
</organism>
<evidence type="ECO:0000313" key="2">
    <source>
        <dbReference type="EMBL" id="KTT96885.1"/>
    </source>
</evidence>
<name>A0A147INQ0_9SPHN</name>
<protein>
    <submittedName>
        <fullName evidence="2">Uncharacterized protein</fullName>
    </submittedName>
</protein>
<keyword evidence="1" id="KW-0472">Membrane</keyword>